<reference evidence="2" key="2">
    <citation type="journal article" date="2015" name="Data Brief">
        <title>Shoot transcriptome of the giant reed, Arundo donax.</title>
        <authorList>
            <person name="Barrero R.A."/>
            <person name="Guerrero F.D."/>
            <person name="Moolhuijzen P."/>
            <person name="Goolsby J.A."/>
            <person name="Tidwell J."/>
            <person name="Bellgard S.E."/>
            <person name="Bellgard M.I."/>
        </authorList>
    </citation>
    <scope>NUCLEOTIDE SEQUENCE</scope>
    <source>
        <tissue evidence="2">Shoot tissue taken approximately 20 cm above the soil surface</tissue>
    </source>
</reference>
<evidence type="ECO:0000256" key="1">
    <source>
        <dbReference type="SAM" id="Phobius"/>
    </source>
</evidence>
<protein>
    <submittedName>
        <fullName evidence="2">Uncharacterized protein</fullName>
    </submittedName>
</protein>
<feature type="transmembrane region" description="Helical" evidence="1">
    <location>
        <begin position="6"/>
        <end position="32"/>
    </location>
</feature>
<accession>A0A0A9ACW6</accession>
<proteinExistence type="predicted"/>
<keyword evidence="1" id="KW-0472">Membrane</keyword>
<keyword evidence="1" id="KW-0812">Transmembrane</keyword>
<name>A0A0A9ACW6_ARUDO</name>
<evidence type="ECO:0000313" key="2">
    <source>
        <dbReference type="EMBL" id="JAD49484.1"/>
    </source>
</evidence>
<organism evidence="2">
    <name type="scientific">Arundo donax</name>
    <name type="common">Giant reed</name>
    <name type="synonym">Donax arundinaceus</name>
    <dbReference type="NCBI Taxonomy" id="35708"/>
    <lineage>
        <taxon>Eukaryota</taxon>
        <taxon>Viridiplantae</taxon>
        <taxon>Streptophyta</taxon>
        <taxon>Embryophyta</taxon>
        <taxon>Tracheophyta</taxon>
        <taxon>Spermatophyta</taxon>
        <taxon>Magnoliopsida</taxon>
        <taxon>Liliopsida</taxon>
        <taxon>Poales</taxon>
        <taxon>Poaceae</taxon>
        <taxon>PACMAD clade</taxon>
        <taxon>Arundinoideae</taxon>
        <taxon>Arundineae</taxon>
        <taxon>Arundo</taxon>
    </lineage>
</organism>
<sequence>MLTYILQFLVFTGMLSIHNSCPFLCCFMNFLVQL</sequence>
<reference evidence="2" key="1">
    <citation type="submission" date="2014-09" db="EMBL/GenBank/DDBJ databases">
        <authorList>
            <person name="Magalhaes I.L.F."/>
            <person name="Oliveira U."/>
            <person name="Santos F.R."/>
            <person name="Vidigal T.H.D.A."/>
            <person name="Brescovit A.D."/>
            <person name="Santos A.J."/>
        </authorList>
    </citation>
    <scope>NUCLEOTIDE SEQUENCE</scope>
    <source>
        <tissue evidence="2">Shoot tissue taken approximately 20 cm above the soil surface</tissue>
    </source>
</reference>
<dbReference type="EMBL" id="GBRH01248411">
    <property type="protein sequence ID" value="JAD49484.1"/>
    <property type="molecule type" value="Transcribed_RNA"/>
</dbReference>
<keyword evidence="1" id="KW-1133">Transmembrane helix</keyword>
<dbReference type="AlphaFoldDB" id="A0A0A9ACW6"/>